<evidence type="ECO:0000313" key="9">
    <source>
        <dbReference type="EMBL" id="RCI04189.1"/>
    </source>
</evidence>
<reference evidence="9 10" key="1">
    <citation type="journal article" date="2018" name="G3 (Bethesda)">
        <title>Phylogenetic and Phylogenomic Definition of Rhizopus Species.</title>
        <authorList>
            <person name="Gryganskyi A.P."/>
            <person name="Golan J."/>
            <person name="Dolatabadi S."/>
            <person name="Mondo S."/>
            <person name="Robb S."/>
            <person name="Idnurm A."/>
            <person name="Muszewska A."/>
            <person name="Steczkiewicz K."/>
            <person name="Masonjones S."/>
            <person name="Liao H.L."/>
            <person name="Gajdeczka M.T."/>
            <person name="Anike F."/>
            <person name="Vuek A."/>
            <person name="Anishchenko I.M."/>
            <person name="Voigt K."/>
            <person name="de Hoog G.S."/>
            <person name="Smith M.E."/>
            <person name="Heitman J."/>
            <person name="Vilgalys R."/>
            <person name="Stajich J.E."/>
        </authorList>
    </citation>
    <scope>NUCLEOTIDE SEQUENCE [LARGE SCALE GENOMIC DNA]</scope>
    <source>
        <strain evidence="9 10">LSU 92-RS-03</strain>
    </source>
</reference>
<keyword evidence="5 7" id="KW-0472">Membrane</keyword>
<accession>A0A367KPS5</accession>
<feature type="compositionally biased region" description="Low complexity" evidence="6">
    <location>
        <begin position="288"/>
        <end position="298"/>
    </location>
</feature>
<gene>
    <name evidence="9" type="ORF">CU098_012466</name>
</gene>
<evidence type="ECO:0000256" key="1">
    <source>
        <dbReference type="ARBA" id="ARBA00004141"/>
    </source>
</evidence>
<evidence type="ECO:0000256" key="5">
    <source>
        <dbReference type="ARBA" id="ARBA00023136"/>
    </source>
</evidence>
<feature type="transmembrane region" description="Helical" evidence="7">
    <location>
        <begin position="481"/>
        <end position="502"/>
    </location>
</feature>
<dbReference type="Proteomes" id="UP000253551">
    <property type="component" value="Unassembled WGS sequence"/>
</dbReference>
<dbReference type="OrthoDB" id="515887at2759"/>
<evidence type="ECO:0000256" key="6">
    <source>
        <dbReference type="SAM" id="MobiDB-lite"/>
    </source>
</evidence>
<dbReference type="EMBL" id="PJQM01000760">
    <property type="protein sequence ID" value="RCI04189.1"/>
    <property type="molecule type" value="Genomic_DNA"/>
</dbReference>
<dbReference type="InterPro" id="IPR036259">
    <property type="entry name" value="MFS_trans_sf"/>
</dbReference>
<dbReference type="InterPro" id="IPR051717">
    <property type="entry name" value="MFS_MFSD6"/>
</dbReference>
<feature type="transmembrane region" description="Helical" evidence="7">
    <location>
        <begin position="393"/>
        <end position="415"/>
    </location>
</feature>
<feature type="transmembrane region" description="Helical" evidence="7">
    <location>
        <begin position="89"/>
        <end position="108"/>
    </location>
</feature>
<name>A0A367KPS5_RHIST</name>
<evidence type="ECO:0000256" key="7">
    <source>
        <dbReference type="SAM" id="Phobius"/>
    </source>
</evidence>
<comment type="caution">
    <text evidence="9">The sequence shown here is derived from an EMBL/GenBank/DDBJ whole genome shotgun (WGS) entry which is preliminary data.</text>
</comment>
<comment type="similarity">
    <text evidence="2">Belongs to the major facilitator superfamily. MFSD6 family.</text>
</comment>
<dbReference type="Gene3D" id="1.20.1250.20">
    <property type="entry name" value="MFS general substrate transporter like domains"/>
    <property type="match status" value="2"/>
</dbReference>
<sequence>NPLDVLINKKRAATFRDTHSASAIGITDLSQVISVKSNQYNTVFDLVLSLLVPRLEQATAKSAGDLASSVCINALFFIHRVMPYLAPKLLYTFLFACQGSAPVYLTLFYSSQLGLKGDQIGLLVAIAPFISAIACPLWAAIADKTKAHRYIMCIIHTMATVAIVSVMGISVVVQHLDEAEKSKLTITLVTMTSVCFAFFGVPVLPLVDGGVLKILGRNKDQYGRQRMWGSIAFGVTSSLVGFITDWTNDMNAIFYIYACASIFFILMSANTQFKSERTEDHYRRQYLPTSPVPSTSTHPIPPSPPPQQQQQQKKKKTIKQFQVDPYDEVGIDLDSSQIRENEIQRLIQFATESSIIEAVNLSNPPLHRRRSVRLNTNEPSTLIELLKQPQVSLFFLTMMLMGAALNMVISFLFIYLKQDLGASSSQVGLTGLIGSSTELVLFFYSKDLIRLFGIKSLIILGHVLTIVRVFAYTVLPKSPTGASIAIGLHLLNGVAFSALWGAGVVQADELAPPSLQATSQGILAAMYAGVGAGLGSLVGGMIYEQYGCNAMFYTVIGLTLLSLEIYLETNTQYGMSDMIQLLHRCFGYIYLSIQHARGIGQSVPRWNRRIQLPEDEL</sequence>
<dbReference type="PANTHER" id="PTHR16172">
    <property type="entry name" value="MAJOR FACILITATOR SUPERFAMILY DOMAIN-CONTAINING PROTEIN 6-LIKE"/>
    <property type="match status" value="1"/>
</dbReference>
<dbReference type="AlphaFoldDB" id="A0A367KPS5"/>
<dbReference type="GO" id="GO:0016020">
    <property type="term" value="C:membrane"/>
    <property type="evidence" value="ECO:0007669"/>
    <property type="project" value="UniProtKB-SubCell"/>
</dbReference>
<dbReference type="Pfam" id="PF12832">
    <property type="entry name" value="MFS_1_like"/>
    <property type="match status" value="1"/>
</dbReference>
<feature type="transmembrane region" description="Helical" evidence="7">
    <location>
        <begin position="227"/>
        <end position="246"/>
    </location>
</feature>
<dbReference type="GO" id="GO:0022857">
    <property type="term" value="F:transmembrane transporter activity"/>
    <property type="evidence" value="ECO:0007669"/>
    <property type="project" value="InterPro"/>
</dbReference>
<feature type="transmembrane region" description="Helical" evidence="7">
    <location>
        <begin position="252"/>
        <end position="269"/>
    </location>
</feature>
<dbReference type="SUPFAM" id="SSF103473">
    <property type="entry name" value="MFS general substrate transporter"/>
    <property type="match status" value="1"/>
</dbReference>
<evidence type="ECO:0000256" key="3">
    <source>
        <dbReference type="ARBA" id="ARBA00022692"/>
    </source>
</evidence>
<dbReference type="PROSITE" id="PS50850">
    <property type="entry name" value="MFS"/>
    <property type="match status" value="1"/>
</dbReference>
<keyword evidence="3 7" id="KW-0812">Transmembrane</keyword>
<dbReference type="PANTHER" id="PTHR16172:SF41">
    <property type="entry name" value="MAJOR FACILITATOR SUPERFAMILY DOMAIN-CONTAINING PROTEIN 6-LIKE"/>
    <property type="match status" value="1"/>
</dbReference>
<feature type="transmembrane region" description="Helical" evidence="7">
    <location>
        <begin position="185"/>
        <end position="207"/>
    </location>
</feature>
<proteinExistence type="inferred from homology"/>
<feature type="region of interest" description="Disordered" evidence="6">
    <location>
        <begin position="279"/>
        <end position="316"/>
    </location>
</feature>
<feature type="transmembrane region" description="Helical" evidence="7">
    <location>
        <begin position="457"/>
        <end position="475"/>
    </location>
</feature>
<feature type="domain" description="Major facilitator superfamily (MFS) profile" evidence="8">
    <location>
        <begin position="390"/>
        <end position="617"/>
    </location>
</feature>
<organism evidence="9 10">
    <name type="scientific">Rhizopus stolonifer</name>
    <name type="common">Rhizopus nigricans</name>
    <dbReference type="NCBI Taxonomy" id="4846"/>
    <lineage>
        <taxon>Eukaryota</taxon>
        <taxon>Fungi</taxon>
        <taxon>Fungi incertae sedis</taxon>
        <taxon>Mucoromycota</taxon>
        <taxon>Mucoromycotina</taxon>
        <taxon>Mucoromycetes</taxon>
        <taxon>Mucorales</taxon>
        <taxon>Mucorineae</taxon>
        <taxon>Rhizopodaceae</taxon>
        <taxon>Rhizopus</taxon>
    </lineage>
</organism>
<comment type="subcellular location">
    <subcellularLocation>
        <location evidence="1">Membrane</location>
        <topology evidence="1">Multi-pass membrane protein</topology>
    </subcellularLocation>
</comment>
<feature type="transmembrane region" description="Helical" evidence="7">
    <location>
        <begin position="549"/>
        <end position="567"/>
    </location>
</feature>
<evidence type="ECO:0000256" key="4">
    <source>
        <dbReference type="ARBA" id="ARBA00022989"/>
    </source>
</evidence>
<evidence type="ECO:0000259" key="8">
    <source>
        <dbReference type="PROSITE" id="PS50850"/>
    </source>
</evidence>
<feature type="non-terminal residue" evidence="9">
    <location>
        <position position="1"/>
    </location>
</feature>
<protein>
    <recommendedName>
        <fullName evidence="8">Major facilitator superfamily (MFS) profile domain-containing protein</fullName>
    </recommendedName>
</protein>
<feature type="transmembrane region" description="Helical" evidence="7">
    <location>
        <begin position="120"/>
        <end position="141"/>
    </location>
</feature>
<dbReference type="InterPro" id="IPR020846">
    <property type="entry name" value="MFS_dom"/>
</dbReference>
<feature type="transmembrane region" description="Helical" evidence="7">
    <location>
        <begin position="522"/>
        <end position="543"/>
    </location>
</feature>
<dbReference type="InterPro" id="IPR024989">
    <property type="entry name" value="MFS_assoc_dom"/>
</dbReference>
<keyword evidence="10" id="KW-1185">Reference proteome</keyword>
<feature type="transmembrane region" description="Helical" evidence="7">
    <location>
        <begin position="153"/>
        <end position="173"/>
    </location>
</feature>
<keyword evidence="4 7" id="KW-1133">Transmembrane helix</keyword>
<evidence type="ECO:0000313" key="10">
    <source>
        <dbReference type="Proteomes" id="UP000253551"/>
    </source>
</evidence>
<evidence type="ECO:0000256" key="2">
    <source>
        <dbReference type="ARBA" id="ARBA00005241"/>
    </source>
</evidence>